<comment type="cofactor">
    <cofactor evidence="1">
        <name>Mg(2+)</name>
        <dbReference type="ChEBI" id="CHEBI:18420"/>
    </cofactor>
</comment>
<keyword evidence="7" id="KW-0378">Hydrolase</keyword>
<dbReference type="CDD" id="cd03425">
    <property type="entry name" value="NUDIX_MutT_NudA_like"/>
    <property type="match status" value="1"/>
</dbReference>
<evidence type="ECO:0000259" key="17">
    <source>
        <dbReference type="PROSITE" id="PS51462"/>
    </source>
</evidence>
<comment type="catalytic activity">
    <reaction evidence="11">
        <text>8-oxo-GTP + H2O = 8-oxo-GMP + diphosphate + H(+)</text>
        <dbReference type="Rhea" id="RHEA:67616"/>
        <dbReference type="ChEBI" id="CHEBI:15377"/>
        <dbReference type="ChEBI" id="CHEBI:15378"/>
        <dbReference type="ChEBI" id="CHEBI:33019"/>
        <dbReference type="ChEBI" id="CHEBI:143553"/>
        <dbReference type="ChEBI" id="CHEBI:145694"/>
    </reaction>
</comment>
<dbReference type="PROSITE" id="PS51462">
    <property type="entry name" value="NUDIX"/>
    <property type="match status" value="1"/>
</dbReference>
<dbReference type="InterPro" id="IPR020476">
    <property type="entry name" value="Nudix_hydrolase"/>
</dbReference>
<keyword evidence="19" id="KW-1185">Reference proteome</keyword>
<dbReference type="PANTHER" id="PTHR47707:SF1">
    <property type="entry name" value="NUDIX HYDROLASE FAMILY PROTEIN"/>
    <property type="match status" value="1"/>
</dbReference>
<evidence type="ECO:0000256" key="9">
    <source>
        <dbReference type="ARBA" id="ARBA00023204"/>
    </source>
</evidence>
<dbReference type="Pfam" id="PF14815">
    <property type="entry name" value="NUDIX_4"/>
    <property type="match status" value="1"/>
</dbReference>
<evidence type="ECO:0000256" key="11">
    <source>
        <dbReference type="ARBA" id="ARBA00036904"/>
    </source>
</evidence>
<evidence type="ECO:0000256" key="12">
    <source>
        <dbReference type="ARBA" id="ARBA00038905"/>
    </source>
</evidence>
<evidence type="ECO:0000256" key="8">
    <source>
        <dbReference type="ARBA" id="ARBA00022842"/>
    </source>
</evidence>
<dbReference type="InterPro" id="IPR015797">
    <property type="entry name" value="NUDIX_hydrolase-like_dom_sf"/>
</dbReference>
<dbReference type="NCBIfam" id="TIGR00586">
    <property type="entry name" value="mutt"/>
    <property type="match status" value="1"/>
</dbReference>
<dbReference type="Gene3D" id="3.90.79.10">
    <property type="entry name" value="Nucleoside Triphosphate Pyrophosphohydrolase"/>
    <property type="match status" value="1"/>
</dbReference>
<keyword evidence="9" id="KW-0234">DNA repair</keyword>
<evidence type="ECO:0000256" key="3">
    <source>
        <dbReference type="ARBA" id="ARBA00022457"/>
    </source>
</evidence>
<evidence type="ECO:0000256" key="2">
    <source>
        <dbReference type="ARBA" id="ARBA00005582"/>
    </source>
</evidence>
<sequence>MSKVVHVAVGVIQDPHNRILLAKRPQELHQGGKWEFPGGKVEKLESTAEALIRELKEEVDLDVLDTEPLMEIHHDYGDKKVFLDIHWVTNFKGDAKGLEGQEICWVAKEQLTQYEFPEANKAILEKILS</sequence>
<dbReference type="InterPro" id="IPR003561">
    <property type="entry name" value="Mutator_MutT"/>
</dbReference>
<dbReference type="InterPro" id="IPR000086">
    <property type="entry name" value="NUDIX_hydrolase_dom"/>
</dbReference>
<evidence type="ECO:0000256" key="13">
    <source>
        <dbReference type="ARBA" id="ARBA00040794"/>
    </source>
</evidence>
<dbReference type="PRINTS" id="PR00502">
    <property type="entry name" value="NUDIXFAMILY"/>
</dbReference>
<dbReference type="EMBL" id="BPEY01000096">
    <property type="protein sequence ID" value="GIU50816.1"/>
    <property type="molecule type" value="Genomic_DNA"/>
</dbReference>
<dbReference type="RefSeq" id="WP_220782805.1">
    <property type="nucleotide sequence ID" value="NZ_BPEY01000096.1"/>
</dbReference>
<keyword evidence="4" id="KW-0235">DNA replication</keyword>
<evidence type="ECO:0000313" key="18">
    <source>
        <dbReference type="EMBL" id="GIU50816.1"/>
    </source>
</evidence>
<protein>
    <recommendedName>
        <fullName evidence="13">8-oxo-dGTP diphosphatase</fullName>
        <ecNumber evidence="12">3.6.1.55</ecNumber>
    </recommendedName>
    <alternativeName>
        <fullName evidence="16">7,8-dihydro-8-oxoguanine-triphosphatase</fullName>
    </alternativeName>
    <alternativeName>
        <fullName evidence="15">Mutator protein MutT</fullName>
    </alternativeName>
    <alternativeName>
        <fullName evidence="14">dGTP pyrophosphohydrolase</fullName>
    </alternativeName>
</protein>
<comment type="caution">
    <text evidence="18">The sequence shown here is derived from an EMBL/GenBank/DDBJ whole genome shotgun (WGS) entry which is preliminary data.</text>
</comment>
<reference evidence="18" key="1">
    <citation type="submission" date="2021-05" db="EMBL/GenBank/DDBJ databases">
        <title>Molecular characterization for Shewanella algae harboring chromosomal blaOXA-55-like strains isolated from clinical and environment sample.</title>
        <authorList>
            <person name="Ohama Y."/>
            <person name="Aoki K."/>
            <person name="Harada S."/>
            <person name="Moriya K."/>
            <person name="Ishii Y."/>
            <person name="Tateda K."/>
        </authorList>
    </citation>
    <scope>NUCLEOTIDE SEQUENCE</scope>
    <source>
        <strain evidence="18">JCM 11563</strain>
    </source>
</reference>
<proteinExistence type="inferred from homology"/>
<comment type="similarity">
    <text evidence="2">Belongs to the Nudix hydrolase family.</text>
</comment>
<dbReference type="EC" id="3.6.1.55" evidence="12"/>
<evidence type="ECO:0000313" key="19">
    <source>
        <dbReference type="Proteomes" id="UP000887104"/>
    </source>
</evidence>
<dbReference type="Proteomes" id="UP000887104">
    <property type="component" value="Unassembled WGS sequence"/>
</dbReference>
<keyword evidence="5" id="KW-0479">Metal-binding</keyword>
<keyword evidence="3" id="KW-0515">Mutator protein</keyword>
<keyword evidence="8" id="KW-0460">Magnesium</keyword>
<dbReference type="PROSITE" id="PS00893">
    <property type="entry name" value="NUDIX_BOX"/>
    <property type="match status" value="1"/>
</dbReference>
<evidence type="ECO:0000256" key="6">
    <source>
        <dbReference type="ARBA" id="ARBA00022763"/>
    </source>
</evidence>
<dbReference type="SUPFAM" id="SSF55811">
    <property type="entry name" value="Nudix"/>
    <property type="match status" value="1"/>
</dbReference>
<evidence type="ECO:0000256" key="10">
    <source>
        <dbReference type="ARBA" id="ARBA00035861"/>
    </source>
</evidence>
<evidence type="ECO:0000256" key="5">
    <source>
        <dbReference type="ARBA" id="ARBA00022723"/>
    </source>
</evidence>
<evidence type="ECO:0000256" key="1">
    <source>
        <dbReference type="ARBA" id="ARBA00001946"/>
    </source>
</evidence>
<evidence type="ECO:0000256" key="4">
    <source>
        <dbReference type="ARBA" id="ARBA00022705"/>
    </source>
</evidence>
<dbReference type="InterPro" id="IPR020084">
    <property type="entry name" value="NUDIX_hydrolase_CS"/>
</dbReference>
<feature type="domain" description="Nudix hydrolase" evidence="17">
    <location>
        <begin position="2"/>
        <end position="129"/>
    </location>
</feature>
<accession>A0ABQ4PPQ0</accession>
<gene>
    <name evidence="18" type="primary">mutT</name>
    <name evidence="18" type="ORF">TUM4438_38220</name>
</gene>
<keyword evidence="6" id="KW-0227">DNA damage</keyword>
<evidence type="ECO:0000256" key="7">
    <source>
        <dbReference type="ARBA" id="ARBA00022801"/>
    </source>
</evidence>
<dbReference type="InterPro" id="IPR029119">
    <property type="entry name" value="MutY_C"/>
</dbReference>
<evidence type="ECO:0000256" key="15">
    <source>
        <dbReference type="ARBA" id="ARBA00041979"/>
    </source>
</evidence>
<dbReference type="InterPro" id="IPR047127">
    <property type="entry name" value="MutT-like"/>
</dbReference>
<dbReference type="PANTHER" id="PTHR47707">
    <property type="entry name" value="8-OXO-DGTP DIPHOSPHATASE"/>
    <property type="match status" value="1"/>
</dbReference>
<organism evidence="18 19">
    <name type="scientific">Shewanella sairae</name>
    <dbReference type="NCBI Taxonomy" id="190310"/>
    <lineage>
        <taxon>Bacteria</taxon>
        <taxon>Pseudomonadati</taxon>
        <taxon>Pseudomonadota</taxon>
        <taxon>Gammaproteobacteria</taxon>
        <taxon>Alteromonadales</taxon>
        <taxon>Shewanellaceae</taxon>
        <taxon>Shewanella</taxon>
    </lineage>
</organism>
<comment type="catalytic activity">
    <reaction evidence="10">
        <text>8-oxo-dGTP + H2O = 8-oxo-dGMP + diphosphate + H(+)</text>
        <dbReference type="Rhea" id="RHEA:31575"/>
        <dbReference type="ChEBI" id="CHEBI:15377"/>
        <dbReference type="ChEBI" id="CHEBI:15378"/>
        <dbReference type="ChEBI" id="CHEBI:33019"/>
        <dbReference type="ChEBI" id="CHEBI:63224"/>
        <dbReference type="ChEBI" id="CHEBI:77896"/>
        <dbReference type="EC" id="3.6.1.55"/>
    </reaction>
</comment>
<evidence type="ECO:0000256" key="14">
    <source>
        <dbReference type="ARBA" id="ARBA00041592"/>
    </source>
</evidence>
<evidence type="ECO:0000256" key="16">
    <source>
        <dbReference type="ARBA" id="ARBA00042798"/>
    </source>
</evidence>
<name>A0ABQ4PPQ0_9GAMM</name>